<dbReference type="Pfam" id="PF00155">
    <property type="entry name" value="Aminotran_1_2"/>
    <property type="match status" value="1"/>
</dbReference>
<dbReference type="EC" id="2.3.1.47" evidence="4 9"/>
<comment type="caution">
    <text evidence="12">The sequence shown here is derived from an EMBL/GenBank/DDBJ whole genome shotgun (WGS) entry which is preliminary data.</text>
</comment>
<dbReference type="RefSeq" id="WP_120354425.1">
    <property type="nucleotide sequence ID" value="NZ_RAQO01000004.1"/>
</dbReference>
<evidence type="ECO:0000256" key="4">
    <source>
        <dbReference type="ARBA" id="ARBA00013187"/>
    </source>
</evidence>
<comment type="pathway">
    <text evidence="2">Cofactor biosynthesis; biotin biosynthesis.</text>
</comment>
<dbReference type="NCBIfam" id="TIGR00858">
    <property type="entry name" value="bioF"/>
    <property type="match status" value="1"/>
</dbReference>
<evidence type="ECO:0000256" key="10">
    <source>
        <dbReference type="PIRSR" id="PIRSR604723-51"/>
    </source>
</evidence>
<dbReference type="InterPro" id="IPR015424">
    <property type="entry name" value="PyrdxlP-dep_Trfase"/>
</dbReference>
<dbReference type="PANTHER" id="PTHR13693">
    <property type="entry name" value="CLASS II AMINOTRANSFERASE/8-AMINO-7-OXONONANOATE SYNTHASE"/>
    <property type="match status" value="1"/>
</dbReference>
<evidence type="ECO:0000256" key="9">
    <source>
        <dbReference type="NCBIfam" id="TIGR00858"/>
    </source>
</evidence>
<dbReference type="Gene3D" id="3.40.640.10">
    <property type="entry name" value="Type I PLP-dependent aspartate aminotransferase-like (Major domain)"/>
    <property type="match status" value="1"/>
</dbReference>
<dbReference type="InterPro" id="IPR015422">
    <property type="entry name" value="PyrdxlP-dep_Trfase_small"/>
</dbReference>
<proteinExistence type="predicted"/>
<reference evidence="12 13" key="1">
    <citation type="submission" date="2018-09" db="EMBL/GenBank/DDBJ databases">
        <authorList>
            <person name="Wang Z."/>
        </authorList>
    </citation>
    <scope>NUCLEOTIDE SEQUENCE [LARGE SCALE GENOMIC DNA]</scope>
    <source>
        <strain evidence="12 13">ALS 81</strain>
    </source>
</reference>
<comment type="subunit">
    <text evidence="3">Homodimer.</text>
</comment>
<evidence type="ECO:0000256" key="5">
    <source>
        <dbReference type="ARBA" id="ARBA00022679"/>
    </source>
</evidence>
<dbReference type="InterPro" id="IPR004723">
    <property type="entry name" value="AONS_Archaea/Proteobacteria"/>
</dbReference>
<sequence length="410" mass="44725">MNGLDQQSNNPRFAFVAQQLQQRQQQFSLRQRQTIEQIGDFGSCQIAIDGKSYINFASNDYLGLSKHPKVLEAWQASAIKYGCGSGGSALVSGYQAPHYQLEQTICEWLKVPAVLLYNCGFSANQAFIKAMMHKDALLLQDKLNHASLMEAGILSAAKMQRFAHNDMKALELRLNKQNQDTLVVSEGVFSMDGDLAPLAEINRLCQQSQAMLLVDDAHGIGVLGPQGQGSVAHAGIGYSDQIAQMLTFGKALGVNGACIAASEQLIDYLVNFSKAYVYSTTMPAAQAAAIDASIELVQQQPQLRQTLNRNIELFRALCCDFKIEVQNSSTAIQPLILGSSQLALDASHYLKTQGHWVVAIRPPTVALNSARLRITLSASHSKVQIEALVRDLAKFLDQKRASFAGEDHAG</sequence>
<organism evidence="12 13">
    <name type="scientific">Alginatibacterium sediminis</name>
    <dbReference type="NCBI Taxonomy" id="2164068"/>
    <lineage>
        <taxon>Bacteria</taxon>
        <taxon>Pseudomonadati</taxon>
        <taxon>Pseudomonadota</taxon>
        <taxon>Gammaproteobacteria</taxon>
        <taxon>Alteromonadales</taxon>
        <taxon>Alteromonadaceae</taxon>
        <taxon>Alginatibacterium</taxon>
    </lineage>
</organism>
<dbReference type="Gene3D" id="3.90.1150.10">
    <property type="entry name" value="Aspartate Aminotransferase, domain 1"/>
    <property type="match status" value="1"/>
</dbReference>
<dbReference type="EMBL" id="RAQO01000004">
    <property type="protein sequence ID" value="RKF20421.1"/>
    <property type="molecule type" value="Genomic_DNA"/>
</dbReference>
<comment type="cofactor">
    <cofactor evidence="1 10">
        <name>pyridoxal 5'-phosphate</name>
        <dbReference type="ChEBI" id="CHEBI:597326"/>
    </cofactor>
</comment>
<keyword evidence="7 10" id="KW-0663">Pyridoxal phosphate</keyword>
<dbReference type="Proteomes" id="UP000286482">
    <property type="component" value="Unassembled WGS sequence"/>
</dbReference>
<dbReference type="InterPro" id="IPR015421">
    <property type="entry name" value="PyrdxlP-dep_Trfase_major"/>
</dbReference>
<dbReference type="SUPFAM" id="SSF53383">
    <property type="entry name" value="PLP-dependent transferases"/>
    <property type="match status" value="1"/>
</dbReference>
<evidence type="ECO:0000313" key="12">
    <source>
        <dbReference type="EMBL" id="RKF20421.1"/>
    </source>
</evidence>
<evidence type="ECO:0000256" key="1">
    <source>
        <dbReference type="ARBA" id="ARBA00001933"/>
    </source>
</evidence>
<evidence type="ECO:0000313" key="13">
    <source>
        <dbReference type="Proteomes" id="UP000286482"/>
    </source>
</evidence>
<gene>
    <name evidence="12" type="primary">bioF</name>
    <name evidence="12" type="ORF">DBZ36_08260</name>
</gene>
<evidence type="ECO:0000256" key="2">
    <source>
        <dbReference type="ARBA" id="ARBA00004746"/>
    </source>
</evidence>
<dbReference type="AlphaFoldDB" id="A0A420EI63"/>
<comment type="catalytic activity">
    <reaction evidence="8">
        <text>6-carboxyhexanoyl-[ACP] + L-alanine + H(+) = (8S)-8-amino-7-oxononanoate + holo-[ACP] + CO2</text>
        <dbReference type="Rhea" id="RHEA:42288"/>
        <dbReference type="Rhea" id="RHEA-COMP:9685"/>
        <dbReference type="Rhea" id="RHEA-COMP:9955"/>
        <dbReference type="ChEBI" id="CHEBI:15378"/>
        <dbReference type="ChEBI" id="CHEBI:16526"/>
        <dbReference type="ChEBI" id="CHEBI:57972"/>
        <dbReference type="ChEBI" id="CHEBI:64479"/>
        <dbReference type="ChEBI" id="CHEBI:78846"/>
        <dbReference type="ChEBI" id="CHEBI:149468"/>
        <dbReference type="EC" id="2.3.1.47"/>
    </reaction>
</comment>
<evidence type="ECO:0000256" key="7">
    <source>
        <dbReference type="ARBA" id="ARBA00022898"/>
    </source>
</evidence>
<evidence type="ECO:0000259" key="11">
    <source>
        <dbReference type="Pfam" id="PF00155"/>
    </source>
</evidence>
<dbReference type="InterPro" id="IPR004839">
    <property type="entry name" value="Aminotransferase_I/II_large"/>
</dbReference>
<evidence type="ECO:0000256" key="3">
    <source>
        <dbReference type="ARBA" id="ARBA00011738"/>
    </source>
</evidence>
<keyword evidence="6" id="KW-0093">Biotin biosynthesis</keyword>
<keyword evidence="5 12" id="KW-0808">Transferase</keyword>
<dbReference type="UniPathway" id="UPA00078"/>
<keyword evidence="13" id="KW-1185">Reference proteome</keyword>
<dbReference type="OrthoDB" id="9807157at2"/>
<accession>A0A420EI63</accession>
<evidence type="ECO:0000256" key="8">
    <source>
        <dbReference type="ARBA" id="ARBA00047715"/>
    </source>
</evidence>
<dbReference type="GO" id="GO:0008710">
    <property type="term" value="F:8-amino-7-oxononanoate synthase activity"/>
    <property type="evidence" value="ECO:0007669"/>
    <property type="project" value="UniProtKB-UniRule"/>
</dbReference>
<dbReference type="GO" id="GO:0030170">
    <property type="term" value="F:pyridoxal phosphate binding"/>
    <property type="evidence" value="ECO:0007669"/>
    <property type="project" value="InterPro"/>
</dbReference>
<keyword evidence="12" id="KW-0012">Acyltransferase</keyword>
<feature type="modified residue" description="N6-(pyridoxal phosphate)lysine" evidence="10">
    <location>
        <position position="250"/>
    </location>
</feature>
<feature type="domain" description="Aminotransferase class I/classII large" evidence="11">
    <location>
        <begin position="53"/>
        <end position="390"/>
    </location>
</feature>
<dbReference type="InterPro" id="IPR050087">
    <property type="entry name" value="AON_synthase_class-II"/>
</dbReference>
<name>A0A420EI63_9ALTE</name>
<evidence type="ECO:0000256" key="6">
    <source>
        <dbReference type="ARBA" id="ARBA00022756"/>
    </source>
</evidence>
<protein>
    <recommendedName>
        <fullName evidence="4 9">8-amino-7-oxononanoate synthase</fullName>
        <ecNumber evidence="4 9">2.3.1.47</ecNumber>
    </recommendedName>
</protein>
<dbReference type="PANTHER" id="PTHR13693:SF100">
    <property type="entry name" value="8-AMINO-7-OXONONANOATE SYNTHASE"/>
    <property type="match status" value="1"/>
</dbReference>
<dbReference type="GO" id="GO:0009102">
    <property type="term" value="P:biotin biosynthetic process"/>
    <property type="evidence" value="ECO:0007669"/>
    <property type="project" value="UniProtKB-UniRule"/>
</dbReference>